<dbReference type="WBParaSite" id="PSAMB.scaffold1765size28016.g14885.t1">
    <property type="protein sequence ID" value="PSAMB.scaffold1765size28016.g14885.t1"/>
    <property type="gene ID" value="PSAMB.scaffold1765size28016.g14885"/>
</dbReference>
<name>A0A914VE21_9BILA</name>
<organism evidence="1 2">
    <name type="scientific">Plectus sambesii</name>
    <dbReference type="NCBI Taxonomy" id="2011161"/>
    <lineage>
        <taxon>Eukaryota</taxon>
        <taxon>Metazoa</taxon>
        <taxon>Ecdysozoa</taxon>
        <taxon>Nematoda</taxon>
        <taxon>Chromadorea</taxon>
        <taxon>Plectida</taxon>
        <taxon>Plectina</taxon>
        <taxon>Plectoidea</taxon>
        <taxon>Plectidae</taxon>
        <taxon>Plectus</taxon>
    </lineage>
</organism>
<protein>
    <submittedName>
        <fullName evidence="2">Uncharacterized protein</fullName>
    </submittedName>
</protein>
<reference evidence="2" key="1">
    <citation type="submission" date="2022-11" db="UniProtKB">
        <authorList>
            <consortium name="WormBaseParasite"/>
        </authorList>
    </citation>
    <scope>IDENTIFICATION</scope>
</reference>
<evidence type="ECO:0000313" key="2">
    <source>
        <dbReference type="WBParaSite" id="PSAMB.scaffold1765size28016.g14885.t1"/>
    </source>
</evidence>
<evidence type="ECO:0000313" key="1">
    <source>
        <dbReference type="Proteomes" id="UP000887566"/>
    </source>
</evidence>
<dbReference type="AlphaFoldDB" id="A0A914VE21"/>
<dbReference type="Proteomes" id="UP000887566">
    <property type="component" value="Unplaced"/>
</dbReference>
<sequence length="118" mass="13058">MSQLYLNCDDTRSWSSFSSVDEWMRGKPMSFHKLDASDRLVLMIAEKQLREDIDGVGAVGRRGGAKRTGCAPRTASNSRKRTRPLACASWTGAGCAEVARERDCSIVALALHITRLRD</sequence>
<accession>A0A914VE21</accession>
<keyword evidence="1" id="KW-1185">Reference proteome</keyword>
<proteinExistence type="predicted"/>